<feature type="domain" description="SET" evidence="2">
    <location>
        <begin position="549"/>
        <end position="678"/>
    </location>
</feature>
<accession>A0ABR2I3G9</accession>
<evidence type="ECO:0000256" key="1">
    <source>
        <dbReference type="SAM" id="MobiDB-lite"/>
    </source>
</evidence>
<dbReference type="PANTHER" id="PTHR47250:SF3">
    <property type="entry name" value="HISTONE-LYSINE N-METHYLTRANSFERASE SET-6"/>
    <property type="match status" value="1"/>
</dbReference>
<feature type="compositionally biased region" description="Gly residues" evidence="1">
    <location>
        <begin position="607"/>
        <end position="618"/>
    </location>
</feature>
<evidence type="ECO:0000313" key="3">
    <source>
        <dbReference type="EMBL" id="KAK8856689.1"/>
    </source>
</evidence>
<feature type="region of interest" description="Disordered" evidence="1">
    <location>
        <begin position="150"/>
        <end position="213"/>
    </location>
</feature>
<dbReference type="Proteomes" id="UP001390339">
    <property type="component" value="Unassembled WGS sequence"/>
</dbReference>
<dbReference type="SUPFAM" id="SSF82199">
    <property type="entry name" value="SET domain"/>
    <property type="match status" value="1"/>
</dbReference>
<dbReference type="InterPro" id="IPR053105">
    <property type="entry name" value="Class_V-like_SAM-MTase"/>
</dbReference>
<organism evidence="3 4">
    <name type="scientific">Apiospora arundinis</name>
    <dbReference type="NCBI Taxonomy" id="335852"/>
    <lineage>
        <taxon>Eukaryota</taxon>
        <taxon>Fungi</taxon>
        <taxon>Dikarya</taxon>
        <taxon>Ascomycota</taxon>
        <taxon>Pezizomycotina</taxon>
        <taxon>Sordariomycetes</taxon>
        <taxon>Xylariomycetidae</taxon>
        <taxon>Amphisphaeriales</taxon>
        <taxon>Apiosporaceae</taxon>
        <taxon>Apiospora</taxon>
    </lineage>
</organism>
<keyword evidence="4" id="KW-1185">Reference proteome</keyword>
<dbReference type="SMART" id="SM00317">
    <property type="entry name" value="SET"/>
    <property type="match status" value="1"/>
</dbReference>
<comment type="caution">
    <text evidence="3">The sequence shown here is derived from an EMBL/GenBank/DDBJ whole genome shotgun (WGS) entry which is preliminary data.</text>
</comment>
<feature type="region of interest" description="Disordered" evidence="1">
    <location>
        <begin position="254"/>
        <end position="295"/>
    </location>
</feature>
<dbReference type="EMBL" id="JAPCWZ010000007">
    <property type="protein sequence ID" value="KAK8856689.1"/>
    <property type="molecule type" value="Genomic_DNA"/>
</dbReference>
<reference evidence="3 4" key="1">
    <citation type="journal article" date="2024" name="IMA Fungus">
        <title>Apiospora arundinis, a panoply of carbohydrate-active enzymes and secondary metabolites.</title>
        <authorList>
            <person name="Sorensen T."/>
            <person name="Petersen C."/>
            <person name="Muurmann A.T."/>
            <person name="Christiansen J.V."/>
            <person name="Brundto M.L."/>
            <person name="Overgaard C.K."/>
            <person name="Boysen A.T."/>
            <person name="Wollenberg R.D."/>
            <person name="Larsen T.O."/>
            <person name="Sorensen J.L."/>
            <person name="Nielsen K.L."/>
            <person name="Sondergaard T.E."/>
        </authorList>
    </citation>
    <scope>NUCLEOTIDE SEQUENCE [LARGE SCALE GENOMIC DNA]</scope>
    <source>
        <strain evidence="3 4">AAU 773</strain>
    </source>
</reference>
<dbReference type="Gene3D" id="2.170.270.10">
    <property type="entry name" value="SET domain"/>
    <property type="match status" value="1"/>
</dbReference>
<dbReference type="PANTHER" id="PTHR47250">
    <property type="entry name" value="HISTONE-LYSINE N-METHYLTRANSFERASE SET-6"/>
    <property type="match status" value="1"/>
</dbReference>
<dbReference type="InterPro" id="IPR001214">
    <property type="entry name" value="SET_dom"/>
</dbReference>
<evidence type="ECO:0000313" key="4">
    <source>
        <dbReference type="Proteomes" id="UP001390339"/>
    </source>
</evidence>
<proteinExistence type="predicted"/>
<sequence>MASSPADSDMSQQHEELLREHISRSLVEQLRNSSFDWVGALQNLQNPVLRIEACLEERPAHLLRQSTPGMVVSHFVDLSGIASLPPSPVTALTPSVPPSNPDSPTSTKHGIVAFSARVDTPHHQADIPTPLSIVAASAEPENVPAAAAVPDVEPSTAGNSRNVTPDPPSPESSNQRKDLSGLRPAKVNAGAVEAEADSQRQMHSGDKFPKRRKVKPVGHFLKPSTLDKLIGGIWEQIHGDIDLSPRHLQGPWQVEGQDAQGRGGNQLSVAPATSLQGPRGGDVNRSTSNRHDGSFSQSNAFCRQVTQASRACRSLEVIVQARWVEHFEEYVDNCAANDPTISRTKHNKAAIVQACADFGWSEKELRNKMYIWRGYKEIKDAGGWTTLIFSGMGIYRFCKYRIGFDDVSMSRLRSLRPALEVAADTLHPHWRQLLAVIGESPDRVYQGHPHDWVVSLDGSRPVPLRNTYLRWDPDFSYRQLDECVIDHAAWGGDDPRWTPPVVGSMLMRHGSGGLLPNCETCGKEQSDDPNLNNCFCFPTLFGCAKTNPSPVLVFRTPDGRNNGLLALCAFERGAPVGEFVGLVTRGYQEVDVMESSIITTTNNSGTGADGGGGGGGGNTTTESKYQIWQGRQGNFTRFVNHSCKANAQYQRFTWMNTQRLILVSKGIEAGTEITVDYLDKYWKGLDKKCLCGESCCRYRRINT</sequence>
<protein>
    <submittedName>
        <fullName evidence="3">SET domain-containing protein</fullName>
    </submittedName>
</protein>
<feature type="region of interest" description="Disordered" evidence="1">
    <location>
        <begin position="89"/>
        <end position="108"/>
    </location>
</feature>
<dbReference type="InterPro" id="IPR046341">
    <property type="entry name" value="SET_dom_sf"/>
</dbReference>
<dbReference type="PROSITE" id="PS50280">
    <property type="entry name" value="SET"/>
    <property type="match status" value="1"/>
</dbReference>
<dbReference type="Pfam" id="PF00856">
    <property type="entry name" value="SET"/>
    <property type="match status" value="1"/>
</dbReference>
<gene>
    <name evidence="3" type="ORF">PGQ11_012601</name>
</gene>
<feature type="compositionally biased region" description="Polar residues" evidence="1">
    <location>
        <begin position="265"/>
        <end position="276"/>
    </location>
</feature>
<evidence type="ECO:0000259" key="2">
    <source>
        <dbReference type="PROSITE" id="PS50280"/>
    </source>
</evidence>
<feature type="region of interest" description="Disordered" evidence="1">
    <location>
        <begin position="601"/>
        <end position="621"/>
    </location>
</feature>
<name>A0ABR2I3G9_9PEZI</name>
<feature type="compositionally biased region" description="Basic and acidic residues" evidence="1">
    <location>
        <begin position="197"/>
        <end position="208"/>
    </location>
</feature>